<dbReference type="PANTHER" id="PTHR11091:SF0">
    <property type="entry name" value="MALATE DEHYDROGENASE"/>
    <property type="match status" value="1"/>
</dbReference>
<name>A0A540VDM4_9CHLR</name>
<evidence type="ECO:0000256" key="1">
    <source>
        <dbReference type="ARBA" id="ARBA00006056"/>
    </source>
</evidence>
<dbReference type="Pfam" id="PF02615">
    <property type="entry name" value="Ldh_2"/>
    <property type="match status" value="1"/>
</dbReference>
<dbReference type="PANTHER" id="PTHR11091">
    <property type="entry name" value="OXIDOREDUCTASE-RELATED"/>
    <property type="match status" value="1"/>
</dbReference>
<dbReference type="AlphaFoldDB" id="A0A540VDM4"/>
<dbReference type="Proteomes" id="UP000317371">
    <property type="component" value="Unassembled WGS sequence"/>
</dbReference>
<evidence type="ECO:0000313" key="3">
    <source>
        <dbReference type="EMBL" id="TQE94802.1"/>
    </source>
</evidence>
<evidence type="ECO:0000313" key="4">
    <source>
        <dbReference type="Proteomes" id="UP000317371"/>
    </source>
</evidence>
<keyword evidence="4" id="KW-1185">Reference proteome</keyword>
<proteinExistence type="inferred from homology"/>
<dbReference type="InterPro" id="IPR043144">
    <property type="entry name" value="Mal/L-sulf/L-lact_DH-like_ah"/>
</dbReference>
<dbReference type="EMBL" id="VIGC01000020">
    <property type="protein sequence ID" value="TQE94802.1"/>
    <property type="molecule type" value="Genomic_DNA"/>
</dbReference>
<reference evidence="3 4" key="1">
    <citation type="submission" date="2019-06" db="EMBL/GenBank/DDBJ databases">
        <title>Genome sequence of Litorilinea aerophila BAA-2444.</title>
        <authorList>
            <person name="Maclea K.S."/>
            <person name="Maurais E.G."/>
            <person name="Iannazzi L.C."/>
        </authorList>
    </citation>
    <scope>NUCLEOTIDE SEQUENCE [LARGE SCALE GENOMIC DNA]</scope>
    <source>
        <strain evidence="3 4">ATCC BAA-2444</strain>
    </source>
</reference>
<dbReference type="GO" id="GO:0016491">
    <property type="term" value="F:oxidoreductase activity"/>
    <property type="evidence" value="ECO:0007669"/>
    <property type="project" value="UniProtKB-KW"/>
</dbReference>
<dbReference type="InterPro" id="IPR036111">
    <property type="entry name" value="Mal/L-sulfo/L-lacto_DH-like_sf"/>
</dbReference>
<sequence>MPTIPPSMMQDFGRAIFEAAGLPTDQAQIAIDHLVESNLVGHDSHGIIRIPGYVRSLQAGDLRPVGQHRVVRETPASLVIDANRSFGIVLCYQAMEMAIQRAQQHTFGAVAVHHSGHIGRLGAFPPMAAEQDCIGILMLNGGARFTAPFGGVARRLPPNPIAISVPRGDGPPLMLDITTSVAAGGKVDVQRARGLPLPEGWLIDRHGNPVTDPNLFRDGDVAMLPLGGPFGYKGFGLAMMIDAIAGGLSWAGCSAAQPTRGGSGYLALAIRIESFIDPAEFKREVKTLVEWVKSSPTLPGVDKIYVPGEIEEERRRQREAEGIPLEETTWEEICATAASLGVPVPSLA</sequence>
<dbReference type="OrthoDB" id="9769447at2"/>
<comment type="caution">
    <text evidence="3">The sequence shown here is derived from an EMBL/GenBank/DDBJ whole genome shotgun (WGS) entry which is preliminary data.</text>
</comment>
<organism evidence="3 4">
    <name type="scientific">Litorilinea aerophila</name>
    <dbReference type="NCBI Taxonomy" id="1204385"/>
    <lineage>
        <taxon>Bacteria</taxon>
        <taxon>Bacillati</taxon>
        <taxon>Chloroflexota</taxon>
        <taxon>Caldilineae</taxon>
        <taxon>Caldilineales</taxon>
        <taxon>Caldilineaceae</taxon>
        <taxon>Litorilinea</taxon>
    </lineage>
</organism>
<dbReference type="InterPro" id="IPR003767">
    <property type="entry name" value="Malate/L-lactate_DH-like"/>
</dbReference>
<dbReference type="InParanoid" id="A0A540VDM4"/>
<comment type="similarity">
    <text evidence="1">Belongs to the LDH2/MDH2 oxidoreductase family.</text>
</comment>
<keyword evidence="2" id="KW-0560">Oxidoreductase</keyword>
<dbReference type="Gene3D" id="3.30.1370.60">
    <property type="entry name" value="Hypothetical oxidoreductase yiak, domain 2"/>
    <property type="match status" value="1"/>
</dbReference>
<dbReference type="SUPFAM" id="SSF89733">
    <property type="entry name" value="L-sulfolactate dehydrogenase-like"/>
    <property type="match status" value="1"/>
</dbReference>
<gene>
    <name evidence="3" type="ORF">FKZ61_15365</name>
</gene>
<dbReference type="InterPro" id="IPR043143">
    <property type="entry name" value="Mal/L-sulf/L-lact_DH-like_NADP"/>
</dbReference>
<accession>A0A540VDM4</accession>
<dbReference type="RefSeq" id="WP_141611027.1">
    <property type="nucleotide sequence ID" value="NZ_VIGC02000020.1"/>
</dbReference>
<dbReference type="Gene3D" id="1.10.1530.10">
    <property type="match status" value="1"/>
</dbReference>
<protein>
    <submittedName>
        <fullName evidence="3">Ldh family oxidoreductase</fullName>
    </submittedName>
</protein>
<evidence type="ECO:0000256" key="2">
    <source>
        <dbReference type="ARBA" id="ARBA00023002"/>
    </source>
</evidence>